<dbReference type="EC" id="1.3.1.76" evidence="2"/>
<reference evidence="8 9" key="1">
    <citation type="submission" date="2019-02" db="EMBL/GenBank/DDBJ databases">
        <title>Pedobacter sp. RP-1-14 sp. nov., isolated from Arctic soil.</title>
        <authorList>
            <person name="Dahal R.H."/>
        </authorList>
    </citation>
    <scope>NUCLEOTIDE SEQUENCE [LARGE SCALE GENOMIC DNA]</scope>
    <source>
        <strain evidence="8 9">RP-1-14</strain>
    </source>
</reference>
<dbReference type="GO" id="GO:0004325">
    <property type="term" value="F:ferrochelatase activity"/>
    <property type="evidence" value="ECO:0007669"/>
    <property type="project" value="InterPro"/>
</dbReference>
<dbReference type="Gene3D" id="3.40.50.720">
    <property type="entry name" value="NAD(P)-binding Rossmann-like Domain"/>
    <property type="match status" value="1"/>
</dbReference>
<comment type="pathway">
    <text evidence="1">Porphyrin-containing compound metabolism; siroheme biosynthesis; sirohydrochlorin from precorrin-2: step 1/1.</text>
</comment>
<dbReference type="AlphaFoldDB" id="A0A4V2ML86"/>
<evidence type="ECO:0000256" key="1">
    <source>
        <dbReference type="ARBA" id="ARBA00005010"/>
    </source>
</evidence>
<evidence type="ECO:0000256" key="6">
    <source>
        <dbReference type="ARBA" id="ARBA00047561"/>
    </source>
</evidence>
<evidence type="ECO:0000256" key="2">
    <source>
        <dbReference type="ARBA" id="ARBA00012400"/>
    </source>
</evidence>
<dbReference type="SUPFAM" id="SSF75615">
    <property type="entry name" value="Siroheme synthase middle domains-like"/>
    <property type="match status" value="1"/>
</dbReference>
<comment type="catalytic activity">
    <reaction evidence="6">
        <text>precorrin-2 + NAD(+) = sirohydrochlorin + NADH + 2 H(+)</text>
        <dbReference type="Rhea" id="RHEA:15613"/>
        <dbReference type="ChEBI" id="CHEBI:15378"/>
        <dbReference type="ChEBI" id="CHEBI:57540"/>
        <dbReference type="ChEBI" id="CHEBI:57945"/>
        <dbReference type="ChEBI" id="CHEBI:58351"/>
        <dbReference type="ChEBI" id="CHEBI:58827"/>
        <dbReference type="EC" id="1.3.1.76"/>
    </reaction>
</comment>
<sequence>MEGNQLFPVFIKLNELHTVVIGGGPVGLEKLTAILGNSTQAKVTVIAKEIIDELKEFTLAFPLVEIKQKSFEPHDLNGANIVVAATNDNVLNVEIREAAKLRGLLVNVADKPELCDFYLGSIVQKGDLKIAISTNGKSPTIAKRLKEVLNESIPEELDTTLQQMNSLRNSLQGDFSDKVKKLNEVTEILTRDLK</sequence>
<dbReference type="InterPro" id="IPR028281">
    <property type="entry name" value="Sirohaem_synthase_central"/>
</dbReference>
<dbReference type="SUPFAM" id="SSF51735">
    <property type="entry name" value="NAD(P)-binding Rossmann-fold domains"/>
    <property type="match status" value="1"/>
</dbReference>
<dbReference type="Pfam" id="PF14824">
    <property type="entry name" value="Sirohm_synth_M"/>
    <property type="match status" value="1"/>
</dbReference>
<organism evidence="8 9">
    <name type="scientific">Pedobacter psychroterrae</name>
    <dbReference type="NCBI Taxonomy" id="2530453"/>
    <lineage>
        <taxon>Bacteria</taxon>
        <taxon>Pseudomonadati</taxon>
        <taxon>Bacteroidota</taxon>
        <taxon>Sphingobacteriia</taxon>
        <taxon>Sphingobacteriales</taxon>
        <taxon>Sphingobacteriaceae</taxon>
        <taxon>Pedobacter</taxon>
    </lineage>
</organism>
<evidence type="ECO:0000313" key="9">
    <source>
        <dbReference type="Proteomes" id="UP000293347"/>
    </source>
</evidence>
<dbReference type="Pfam" id="PF13241">
    <property type="entry name" value="NAD_binding_7"/>
    <property type="match status" value="1"/>
</dbReference>
<evidence type="ECO:0000259" key="7">
    <source>
        <dbReference type="Pfam" id="PF14824"/>
    </source>
</evidence>
<dbReference type="NCBIfam" id="TIGR01470">
    <property type="entry name" value="cysG_Nterm"/>
    <property type="match status" value="1"/>
</dbReference>
<keyword evidence="5" id="KW-0627">Porphyrin biosynthesis</keyword>
<proteinExistence type="predicted"/>
<dbReference type="OrthoDB" id="45564at2"/>
<dbReference type="Gene3D" id="3.30.160.110">
    <property type="entry name" value="Siroheme synthase, domain 2"/>
    <property type="match status" value="1"/>
</dbReference>
<evidence type="ECO:0000256" key="3">
    <source>
        <dbReference type="ARBA" id="ARBA00023002"/>
    </source>
</evidence>
<evidence type="ECO:0000256" key="5">
    <source>
        <dbReference type="ARBA" id="ARBA00023244"/>
    </source>
</evidence>
<evidence type="ECO:0000313" key="8">
    <source>
        <dbReference type="EMBL" id="TCD00987.1"/>
    </source>
</evidence>
<comment type="caution">
    <text evidence="8">The sequence shown here is derived from an EMBL/GenBank/DDBJ whole genome shotgun (WGS) entry which is preliminary data.</text>
</comment>
<dbReference type="GO" id="GO:0019354">
    <property type="term" value="P:siroheme biosynthetic process"/>
    <property type="evidence" value="ECO:0007669"/>
    <property type="project" value="UniProtKB-UniPathway"/>
</dbReference>
<name>A0A4V2ML86_9SPHI</name>
<dbReference type="InterPro" id="IPR006367">
    <property type="entry name" value="Sirohaem_synthase_N"/>
</dbReference>
<dbReference type="EMBL" id="SJSL01000002">
    <property type="protein sequence ID" value="TCD00987.1"/>
    <property type="molecule type" value="Genomic_DNA"/>
</dbReference>
<dbReference type="PANTHER" id="PTHR35330:SF1">
    <property type="entry name" value="SIROHEME BIOSYNTHESIS PROTEIN MET8"/>
    <property type="match status" value="1"/>
</dbReference>
<dbReference type="UniPathway" id="UPA00262">
    <property type="reaction ID" value="UER00222"/>
</dbReference>
<dbReference type="PANTHER" id="PTHR35330">
    <property type="entry name" value="SIROHEME BIOSYNTHESIS PROTEIN MET8"/>
    <property type="match status" value="1"/>
</dbReference>
<dbReference type="Proteomes" id="UP000293347">
    <property type="component" value="Unassembled WGS sequence"/>
</dbReference>
<dbReference type="GO" id="GO:0043115">
    <property type="term" value="F:precorrin-2 dehydrogenase activity"/>
    <property type="evidence" value="ECO:0007669"/>
    <property type="project" value="UniProtKB-EC"/>
</dbReference>
<gene>
    <name evidence="8" type="ORF">EZ437_09445</name>
</gene>
<keyword evidence="4" id="KW-0520">NAD</keyword>
<keyword evidence="9" id="KW-1185">Reference proteome</keyword>
<dbReference type="RefSeq" id="WP_131595644.1">
    <property type="nucleotide sequence ID" value="NZ_SJSL01000002.1"/>
</dbReference>
<evidence type="ECO:0000256" key="4">
    <source>
        <dbReference type="ARBA" id="ARBA00023027"/>
    </source>
</evidence>
<accession>A0A4V2ML86</accession>
<dbReference type="InterPro" id="IPR028161">
    <property type="entry name" value="Met8-like"/>
</dbReference>
<protein>
    <recommendedName>
        <fullName evidence="2">precorrin-2 dehydrogenase</fullName>
        <ecNumber evidence="2">1.3.1.76</ecNumber>
    </recommendedName>
</protein>
<keyword evidence="3" id="KW-0560">Oxidoreductase</keyword>
<feature type="domain" description="Siroheme synthase central" evidence="7">
    <location>
        <begin position="126"/>
        <end position="147"/>
    </location>
</feature>
<dbReference type="InterPro" id="IPR036291">
    <property type="entry name" value="NAD(P)-bd_dom_sf"/>
</dbReference>